<comment type="caution">
    <text evidence="1">The sequence shown here is derived from an EMBL/GenBank/DDBJ whole genome shotgun (WGS) entry which is preliminary data.</text>
</comment>
<dbReference type="RefSeq" id="WP_184727468.1">
    <property type="nucleotide sequence ID" value="NZ_JACHIW010000001.1"/>
</dbReference>
<reference evidence="1 2" key="1">
    <citation type="submission" date="2020-08" db="EMBL/GenBank/DDBJ databases">
        <title>Sequencing the genomes of 1000 actinobacteria strains.</title>
        <authorList>
            <person name="Klenk H.-P."/>
        </authorList>
    </citation>
    <scope>NUCLEOTIDE SEQUENCE [LARGE SCALE GENOMIC DNA]</scope>
    <source>
        <strain evidence="1 2">DSM 45584</strain>
    </source>
</reference>
<sequence>MDFALDWQGTLAIAVHRLASWELLRPTTTWTPRRADCVVEARIPFAQFMLNITRELQLLRREGTDPSGDMTGWGYYFPMSLFEQLERVSARYGYMPSTDPRQFRGNEK</sequence>
<protein>
    <submittedName>
        <fullName evidence="1">Uncharacterized protein</fullName>
    </submittedName>
</protein>
<dbReference type="EMBL" id="JACHIW010000001">
    <property type="protein sequence ID" value="MBB5156304.1"/>
    <property type="molecule type" value="Genomic_DNA"/>
</dbReference>
<evidence type="ECO:0000313" key="2">
    <source>
        <dbReference type="Proteomes" id="UP000584374"/>
    </source>
</evidence>
<accession>A0A840Q6P7</accession>
<dbReference type="Proteomes" id="UP000584374">
    <property type="component" value="Unassembled WGS sequence"/>
</dbReference>
<name>A0A840Q6P7_9PSEU</name>
<evidence type="ECO:0000313" key="1">
    <source>
        <dbReference type="EMBL" id="MBB5156304.1"/>
    </source>
</evidence>
<dbReference type="AlphaFoldDB" id="A0A840Q6P7"/>
<organism evidence="1 2">
    <name type="scientific">Saccharopolyspora phatthalungensis</name>
    <dbReference type="NCBI Taxonomy" id="664693"/>
    <lineage>
        <taxon>Bacteria</taxon>
        <taxon>Bacillati</taxon>
        <taxon>Actinomycetota</taxon>
        <taxon>Actinomycetes</taxon>
        <taxon>Pseudonocardiales</taxon>
        <taxon>Pseudonocardiaceae</taxon>
        <taxon>Saccharopolyspora</taxon>
    </lineage>
</organism>
<proteinExistence type="predicted"/>
<keyword evidence="2" id="KW-1185">Reference proteome</keyword>
<gene>
    <name evidence="1" type="ORF">BJ970_003838</name>
</gene>